<keyword evidence="3 8" id="KW-0285">Flavoprotein</keyword>
<dbReference type="Pfam" id="PF00881">
    <property type="entry name" value="Nitroreductase"/>
    <property type="match status" value="1"/>
</dbReference>
<evidence type="ECO:0000256" key="8">
    <source>
        <dbReference type="PIRNR" id="PIRNR000232"/>
    </source>
</evidence>
<dbReference type="CDD" id="cd02135">
    <property type="entry name" value="YdjA-like"/>
    <property type="match status" value="1"/>
</dbReference>
<dbReference type="RefSeq" id="WP_261496339.1">
    <property type="nucleotide sequence ID" value="NZ_JAOCQF010000002.1"/>
</dbReference>
<dbReference type="PANTHER" id="PTHR43821">
    <property type="entry name" value="NAD(P)H NITROREDUCTASE YDJA-RELATED"/>
    <property type="match status" value="1"/>
</dbReference>
<evidence type="ECO:0000313" key="11">
    <source>
        <dbReference type="Proteomes" id="UP001205601"/>
    </source>
</evidence>
<gene>
    <name evidence="10" type="ORF">N5I32_13185</name>
</gene>
<dbReference type="EC" id="1.-.-.-" evidence="8"/>
<accession>A0ABT2NNI4</accession>
<comment type="similarity">
    <text evidence="2 8">Belongs to the nitroreductase family.</text>
</comment>
<organism evidence="10 11">
    <name type="scientific">Albidovulum sediminis</name>
    <dbReference type="NCBI Taxonomy" id="3066345"/>
    <lineage>
        <taxon>Bacteria</taxon>
        <taxon>Pseudomonadati</taxon>
        <taxon>Pseudomonadota</taxon>
        <taxon>Alphaproteobacteria</taxon>
        <taxon>Rhodobacterales</taxon>
        <taxon>Paracoccaceae</taxon>
        <taxon>Albidovulum</taxon>
    </lineage>
</organism>
<feature type="domain" description="Nitroreductase" evidence="9">
    <location>
        <begin position="15"/>
        <end position="169"/>
    </location>
</feature>
<evidence type="ECO:0000259" key="9">
    <source>
        <dbReference type="Pfam" id="PF00881"/>
    </source>
</evidence>
<dbReference type="EMBL" id="JAOCQF010000002">
    <property type="protein sequence ID" value="MCT8330476.1"/>
    <property type="molecule type" value="Genomic_DNA"/>
</dbReference>
<evidence type="ECO:0000256" key="7">
    <source>
        <dbReference type="ARBA" id="ARBA00023027"/>
    </source>
</evidence>
<evidence type="ECO:0000256" key="1">
    <source>
        <dbReference type="ARBA" id="ARBA00001917"/>
    </source>
</evidence>
<evidence type="ECO:0000256" key="6">
    <source>
        <dbReference type="ARBA" id="ARBA00023002"/>
    </source>
</evidence>
<dbReference type="PANTHER" id="PTHR43821:SF1">
    <property type="entry name" value="NAD(P)H NITROREDUCTASE YDJA-RELATED"/>
    <property type="match status" value="1"/>
</dbReference>
<dbReference type="Proteomes" id="UP001205601">
    <property type="component" value="Unassembled WGS sequence"/>
</dbReference>
<keyword evidence="7 8" id="KW-0520">NAD</keyword>
<dbReference type="PIRSF" id="PIRSF000232">
    <property type="entry name" value="YdjA"/>
    <property type="match status" value="1"/>
</dbReference>
<proteinExistence type="inferred from homology"/>
<dbReference type="InterPro" id="IPR026021">
    <property type="entry name" value="YdjA-like"/>
</dbReference>
<dbReference type="Gene3D" id="3.40.109.10">
    <property type="entry name" value="NADH Oxidase"/>
    <property type="match status" value="1"/>
</dbReference>
<keyword evidence="6 8" id="KW-0560">Oxidoreductase</keyword>
<sequence>MPVPNPAAMEFFLTRRSRPPRTLTTPVPSRGDLMPMLTAAMRVPDHGKLEPWRFIVLERAALLRLAEAARVRGAEMGIEPERIEKGAAQFADAHLAVVVVKVPRDTGKVPEIEQVLSAGAVCLSLLNAALASGWGAAWLSGWHVHDPDFRTRALGLAEGEWVAGVIHIGTETSAPPDRPRPDPDALIQWVAA</sequence>
<reference evidence="11" key="1">
    <citation type="submission" date="2023-07" db="EMBL/GenBank/DDBJ databases">
        <title>Defluviimonas sediminis sp. nov., isolated from mangrove sediment.</title>
        <authorList>
            <person name="Liu L."/>
            <person name="Li J."/>
            <person name="Huang Y."/>
            <person name="Pan J."/>
            <person name="Li M."/>
        </authorList>
    </citation>
    <scope>NUCLEOTIDE SEQUENCE [LARGE SCALE GENOMIC DNA]</scope>
    <source>
        <strain evidence="11">FT324</strain>
    </source>
</reference>
<protein>
    <recommendedName>
        <fullName evidence="8">Putative NAD(P)H nitroreductase</fullName>
        <ecNumber evidence="8">1.-.-.-</ecNumber>
    </recommendedName>
</protein>
<comment type="cofactor">
    <cofactor evidence="1 8">
        <name>FMN</name>
        <dbReference type="ChEBI" id="CHEBI:58210"/>
    </cofactor>
</comment>
<evidence type="ECO:0000256" key="4">
    <source>
        <dbReference type="ARBA" id="ARBA00022643"/>
    </source>
</evidence>
<keyword evidence="11" id="KW-1185">Reference proteome</keyword>
<evidence type="ECO:0000256" key="3">
    <source>
        <dbReference type="ARBA" id="ARBA00022630"/>
    </source>
</evidence>
<evidence type="ECO:0000313" key="10">
    <source>
        <dbReference type="EMBL" id="MCT8330476.1"/>
    </source>
</evidence>
<evidence type="ECO:0000256" key="2">
    <source>
        <dbReference type="ARBA" id="ARBA00007118"/>
    </source>
</evidence>
<dbReference type="SUPFAM" id="SSF55469">
    <property type="entry name" value="FMN-dependent nitroreductase-like"/>
    <property type="match status" value="1"/>
</dbReference>
<dbReference type="InterPro" id="IPR000415">
    <property type="entry name" value="Nitroreductase-like"/>
</dbReference>
<comment type="caution">
    <text evidence="10">The sequence shown here is derived from an EMBL/GenBank/DDBJ whole genome shotgun (WGS) entry which is preliminary data.</text>
</comment>
<dbReference type="InterPro" id="IPR052530">
    <property type="entry name" value="NAD(P)H_nitroreductase"/>
</dbReference>
<keyword evidence="5 8" id="KW-0521">NADP</keyword>
<keyword evidence="4 8" id="KW-0288">FMN</keyword>
<name>A0ABT2NNI4_9RHOB</name>
<evidence type="ECO:0000256" key="5">
    <source>
        <dbReference type="ARBA" id="ARBA00022857"/>
    </source>
</evidence>
<dbReference type="InterPro" id="IPR029479">
    <property type="entry name" value="Nitroreductase"/>
</dbReference>